<evidence type="ECO:0000256" key="1">
    <source>
        <dbReference type="ARBA" id="ARBA00023054"/>
    </source>
</evidence>
<dbReference type="InterPro" id="IPR050719">
    <property type="entry name" value="Cortactin-Actin_Reg"/>
</dbReference>
<feature type="domain" description="Cortactin-binding protein-2 N-terminal" evidence="2">
    <location>
        <begin position="1"/>
        <end position="50"/>
    </location>
</feature>
<dbReference type="AlphaFoldDB" id="A0ABD0NTX8"/>
<dbReference type="PANTHER" id="PTHR23166:SF3">
    <property type="entry name" value="FILAMIN-A-INTERACTING PROTEIN 1"/>
    <property type="match status" value="1"/>
</dbReference>
<dbReference type="Proteomes" id="UP001529510">
    <property type="component" value="Unassembled WGS sequence"/>
</dbReference>
<name>A0ABD0NTX8_CIRMR</name>
<keyword evidence="4" id="KW-1185">Reference proteome</keyword>
<organism evidence="3 4">
    <name type="scientific">Cirrhinus mrigala</name>
    <name type="common">Mrigala</name>
    <dbReference type="NCBI Taxonomy" id="683832"/>
    <lineage>
        <taxon>Eukaryota</taxon>
        <taxon>Metazoa</taxon>
        <taxon>Chordata</taxon>
        <taxon>Craniata</taxon>
        <taxon>Vertebrata</taxon>
        <taxon>Euteleostomi</taxon>
        <taxon>Actinopterygii</taxon>
        <taxon>Neopterygii</taxon>
        <taxon>Teleostei</taxon>
        <taxon>Ostariophysi</taxon>
        <taxon>Cypriniformes</taxon>
        <taxon>Cyprinidae</taxon>
        <taxon>Labeoninae</taxon>
        <taxon>Labeonini</taxon>
        <taxon>Cirrhinus</taxon>
    </lineage>
</organism>
<feature type="non-terminal residue" evidence="3">
    <location>
        <position position="55"/>
    </location>
</feature>
<accession>A0ABD0NTX8</accession>
<gene>
    <name evidence="3" type="ORF">M9458_040955</name>
</gene>
<sequence length="55" mass="6322">DIIHMLQSERTRPEVLEAHYGSALPVKPLQALQRDSLMTSSDLIRDDVYEIPMIE</sequence>
<evidence type="ECO:0000313" key="4">
    <source>
        <dbReference type="Proteomes" id="UP001529510"/>
    </source>
</evidence>
<dbReference type="EMBL" id="JAMKFB020000020">
    <property type="protein sequence ID" value="KAL0165202.1"/>
    <property type="molecule type" value="Genomic_DNA"/>
</dbReference>
<dbReference type="Pfam" id="PF09727">
    <property type="entry name" value="CortBP2"/>
    <property type="match status" value="1"/>
</dbReference>
<evidence type="ECO:0000313" key="3">
    <source>
        <dbReference type="EMBL" id="KAL0165202.1"/>
    </source>
</evidence>
<evidence type="ECO:0000259" key="2">
    <source>
        <dbReference type="Pfam" id="PF09727"/>
    </source>
</evidence>
<reference evidence="3 4" key="1">
    <citation type="submission" date="2024-05" db="EMBL/GenBank/DDBJ databases">
        <title>Genome sequencing and assembly of Indian major carp, Cirrhinus mrigala (Hamilton, 1822).</title>
        <authorList>
            <person name="Mohindra V."/>
            <person name="Chowdhury L.M."/>
            <person name="Lal K."/>
            <person name="Jena J.K."/>
        </authorList>
    </citation>
    <scope>NUCLEOTIDE SEQUENCE [LARGE SCALE GENOMIC DNA]</scope>
    <source>
        <strain evidence="3">CM1030</strain>
        <tissue evidence="3">Blood</tissue>
    </source>
</reference>
<dbReference type="InterPro" id="IPR019131">
    <property type="entry name" value="Cortactin-binding_p2_N"/>
</dbReference>
<feature type="non-terminal residue" evidence="3">
    <location>
        <position position="1"/>
    </location>
</feature>
<protein>
    <recommendedName>
        <fullName evidence="2">Cortactin-binding protein-2 N-terminal domain-containing protein</fullName>
    </recommendedName>
</protein>
<dbReference type="PANTHER" id="PTHR23166">
    <property type="entry name" value="FILAMIN/GPBP-INTERACTING PROTEIN"/>
    <property type="match status" value="1"/>
</dbReference>
<comment type="caution">
    <text evidence="3">The sequence shown here is derived from an EMBL/GenBank/DDBJ whole genome shotgun (WGS) entry which is preliminary data.</text>
</comment>
<proteinExistence type="predicted"/>
<keyword evidence="1" id="KW-0175">Coiled coil</keyword>